<name>A0A972JJA5_9FLAO</name>
<dbReference type="AlphaFoldDB" id="A0A972JJA5"/>
<evidence type="ECO:0000259" key="4">
    <source>
        <dbReference type="PROSITE" id="PS50110"/>
    </source>
</evidence>
<evidence type="ECO:0000256" key="3">
    <source>
        <dbReference type="PROSITE-ProRule" id="PRU00169"/>
    </source>
</evidence>
<accession>A0A972JJA5</accession>
<evidence type="ECO:0000256" key="2">
    <source>
        <dbReference type="ARBA" id="ARBA00023012"/>
    </source>
</evidence>
<evidence type="ECO:0000256" key="1">
    <source>
        <dbReference type="ARBA" id="ARBA00022553"/>
    </source>
</evidence>
<keyword evidence="6" id="KW-1185">Reference proteome</keyword>
<dbReference type="EMBL" id="JAAMPU010000104">
    <property type="protein sequence ID" value="NMH28017.1"/>
    <property type="molecule type" value="Genomic_DNA"/>
</dbReference>
<comment type="caution">
    <text evidence="5">The sequence shown here is derived from an EMBL/GenBank/DDBJ whole genome shotgun (WGS) entry which is preliminary data.</text>
</comment>
<evidence type="ECO:0000313" key="5">
    <source>
        <dbReference type="EMBL" id="NMH28017.1"/>
    </source>
</evidence>
<gene>
    <name evidence="5" type="ORF">G6047_08230</name>
</gene>
<dbReference type="Proteomes" id="UP000712080">
    <property type="component" value="Unassembled WGS sequence"/>
</dbReference>
<dbReference type="Gene3D" id="3.40.50.2300">
    <property type="match status" value="1"/>
</dbReference>
<reference evidence="5" key="1">
    <citation type="submission" date="2020-02" db="EMBL/GenBank/DDBJ databases">
        <title>Flavobacterium sp. genome.</title>
        <authorList>
            <person name="Jung H.S."/>
            <person name="Baek J.H."/>
            <person name="Jeon C.O."/>
        </authorList>
    </citation>
    <scope>NUCLEOTIDE SEQUENCE</scope>
    <source>
        <strain evidence="5">SE-s28</strain>
    </source>
</reference>
<keyword evidence="1 3" id="KW-0597">Phosphoprotein</keyword>
<dbReference type="PANTHER" id="PTHR45339">
    <property type="entry name" value="HYBRID SIGNAL TRANSDUCTION HISTIDINE KINASE J"/>
    <property type="match status" value="1"/>
</dbReference>
<sequence length="123" mass="13136">MAANVLLVDDDPRNIFALSAVLKSRGFKVIACNGAKEAIDICNSDQKIDIVLMDMMMPGMDGYEAIPLIREIPTHKATPIIAVTAQAMVGDREKSIGAGADGYVSKPVDIDKLMAVFAENKVG</sequence>
<feature type="domain" description="Response regulatory" evidence="4">
    <location>
        <begin position="4"/>
        <end position="121"/>
    </location>
</feature>
<dbReference type="SUPFAM" id="SSF52172">
    <property type="entry name" value="CheY-like"/>
    <property type="match status" value="1"/>
</dbReference>
<organism evidence="5 6">
    <name type="scientific">Flavobacterium silvaticum</name>
    <dbReference type="NCBI Taxonomy" id="1852020"/>
    <lineage>
        <taxon>Bacteria</taxon>
        <taxon>Pseudomonadati</taxon>
        <taxon>Bacteroidota</taxon>
        <taxon>Flavobacteriia</taxon>
        <taxon>Flavobacteriales</taxon>
        <taxon>Flavobacteriaceae</taxon>
        <taxon>Flavobacterium</taxon>
    </lineage>
</organism>
<evidence type="ECO:0000313" key="6">
    <source>
        <dbReference type="Proteomes" id="UP000712080"/>
    </source>
</evidence>
<dbReference type="PROSITE" id="PS50110">
    <property type="entry name" value="RESPONSE_REGULATORY"/>
    <property type="match status" value="1"/>
</dbReference>
<dbReference type="Pfam" id="PF00072">
    <property type="entry name" value="Response_reg"/>
    <property type="match status" value="1"/>
</dbReference>
<dbReference type="InterPro" id="IPR001789">
    <property type="entry name" value="Sig_transdc_resp-reg_receiver"/>
</dbReference>
<dbReference type="InterPro" id="IPR011006">
    <property type="entry name" value="CheY-like_superfamily"/>
</dbReference>
<dbReference type="SMART" id="SM00448">
    <property type="entry name" value="REC"/>
    <property type="match status" value="1"/>
</dbReference>
<dbReference type="GO" id="GO:0000160">
    <property type="term" value="P:phosphorelay signal transduction system"/>
    <property type="evidence" value="ECO:0007669"/>
    <property type="project" value="UniProtKB-KW"/>
</dbReference>
<keyword evidence="2" id="KW-0902">Two-component regulatory system</keyword>
<dbReference type="PANTHER" id="PTHR45339:SF1">
    <property type="entry name" value="HYBRID SIGNAL TRANSDUCTION HISTIDINE KINASE J"/>
    <property type="match status" value="1"/>
</dbReference>
<protein>
    <submittedName>
        <fullName evidence="5">Response regulator</fullName>
    </submittedName>
</protein>
<feature type="modified residue" description="4-aspartylphosphate" evidence="3">
    <location>
        <position position="54"/>
    </location>
</feature>
<proteinExistence type="predicted"/>
<dbReference type="RefSeq" id="WP_169527131.1">
    <property type="nucleotide sequence ID" value="NZ_JAAMPU010000104.1"/>
</dbReference>